<feature type="repeat" description="TPR" evidence="1">
    <location>
        <begin position="6"/>
        <end position="39"/>
    </location>
</feature>
<keyword evidence="1" id="KW-0802">TPR repeat</keyword>
<gene>
    <name evidence="2" type="ORF">AMJ83_04595</name>
</gene>
<proteinExistence type="predicted"/>
<dbReference type="STRING" id="1703779.AMJ83_04595"/>
<dbReference type="PROSITE" id="PS50005">
    <property type="entry name" value="TPR"/>
    <property type="match status" value="2"/>
</dbReference>
<reference evidence="2 3" key="1">
    <citation type="journal article" date="2015" name="Microbiome">
        <title>Genomic resolution of linkages in carbon, nitrogen, and sulfur cycling among widespread estuary sediment bacteria.</title>
        <authorList>
            <person name="Baker B.J."/>
            <person name="Lazar C.S."/>
            <person name="Teske A.P."/>
            <person name="Dick G.J."/>
        </authorList>
    </citation>
    <scope>NUCLEOTIDE SEQUENCE [LARGE SCALE GENOMIC DNA]</scope>
    <source>
        <strain evidence="2">SM23_42</strain>
    </source>
</reference>
<evidence type="ECO:0000256" key="1">
    <source>
        <dbReference type="PROSITE-ProRule" id="PRU00339"/>
    </source>
</evidence>
<dbReference type="Pfam" id="PF13414">
    <property type="entry name" value="TPR_11"/>
    <property type="match status" value="1"/>
</dbReference>
<dbReference type="AlphaFoldDB" id="A0A0S8FVM2"/>
<sequence length="95" mass="10924">MEQGEIEVLLEVGQAYLLNKDYKKAISKFSEALRINPHDPEIYYYLGLAYEGAGEYPEAVKTYEKTLLLDRGHGNAEIRLSEVKKEMTKAKKKKK</sequence>
<dbReference type="PROSITE" id="PS50293">
    <property type="entry name" value="TPR_REGION"/>
    <property type="match status" value="2"/>
</dbReference>
<protein>
    <submittedName>
        <fullName evidence="2">Uncharacterized protein</fullName>
    </submittedName>
</protein>
<feature type="repeat" description="TPR" evidence="1">
    <location>
        <begin position="40"/>
        <end position="73"/>
    </location>
</feature>
<dbReference type="SMART" id="SM00028">
    <property type="entry name" value="TPR"/>
    <property type="match status" value="2"/>
</dbReference>
<evidence type="ECO:0000313" key="3">
    <source>
        <dbReference type="Proteomes" id="UP000051373"/>
    </source>
</evidence>
<dbReference type="SUPFAM" id="SSF48452">
    <property type="entry name" value="TPR-like"/>
    <property type="match status" value="1"/>
</dbReference>
<evidence type="ECO:0000313" key="2">
    <source>
        <dbReference type="EMBL" id="KPK63956.1"/>
    </source>
</evidence>
<organism evidence="2 3">
    <name type="scientific">candidate division WOR_3 bacterium SM23_42</name>
    <dbReference type="NCBI Taxonomy" id="1703779"/>
    <lineage>
        <taxon>Bacteria</taxon>
        <taxon>Bacteria division WOR-3</taxon>
    </lineage>
</organism>
<dbReference type="InterPro" id="IPR019734">
    <property type="entry name" value="TPR_rpt"/>
</dbReference>
<dbReference type="Gene3D" id="1.25.40.10">
    <property type="entry name" value="Tetratricopeptide repeat domain"/>
    <property type="match status" value="1"/>
</dbReference>
<dbReference type="Proteomes" id="UP000051373">
    <property type="component" value="Unassembled WGS sequence"/>
</dbReference>
<accession>A0A0S8FVM2</accession>
<dbReference type="InterPro" id="IPR011990">
    <property type="entry name" value="TPR-like_helical_dom_sf"/>
</dbReference>
<comment type="caution">
    <text evidence="2">The sequence shown here is derived from an EMBL/GenBank/DDBJ whole genome shotgun (WGS) entry which is preliminary data.</text>
</comment>
<dbReference type="EMBL" id="LJUJ01000007">
    <property type="protein sequence ID" value="KPK63956.1"/>
    <property type="molecule type" value="Genomic_DNA"/>
</dbReference>
<name>A0A0S8FVM2_UNCW3</name>